<accession>A0AAW0D3G9</accession>
<protein>
    <submittedName>
        <fullName evidence="5">AAA ATPase</fullName>
    </submittedName>
</protein>
<evidence type="ECO:0000259" key="4">
    <source>
        <dbReference type="SMART" id="SM00382"/>
    </source>
</evidence>
<dbReference type="EMBL" id="JAYKXP010000024">
    <property type="protein sequence ID" value="KAK7045549.1"/>
    <property type="molecule type" value="Genomic_DNA"/>
</dbReference>
<evidence type="ECO:0000313" key="5">
    <source>
        <dbReference type="EMBL" id="KAK7045549.1"/>
    </source>
</evidence>
<comment type="caution">
    <text evidence="5">The sequence shown here is derived from an EMBL/GenBank/DDBJ whole genome shotgun (WGS) entry which is preliminary data.</text>
</comment>
<dbReference type="SUPFAM" id="SSF52540">
    <property type="entry name" value="P-loop containing nucleoside triphosphate hydrolases"/>
    <property type="match status" value="1"/>
</dbReference>
<organism evidence="5 6">
    <name type="scientific">Paramarasmius palmivorus</name>
    <dbReference type="NCBI Taxonomy" id="297713"/>
    <lineage>
        <taxon>Eukaryota</taxon>
        <taxon>Fungi</taxon>
        <taxon>Dikarya</taxon>
        <taxon>Basidiomycota</taxon>
        <taxon>Agaricomycotina</taxon>
        <taxon>Agaricomycetes</taxon>
        <taxon>Agaricomycetidae</taxon>
        <taxon>Agaricales</taxon>
        <taxon>Marasmiineae</taxon>
        <taxon>Marasmiaceae</taxon>
        <taxon>Paramarasmius</taxon>
    </lineage>
</organism>
<dbReference type="InterPro" id="IPR050311">
    <property type="entry name" value="ORC1/CDC6"/>
</dbReference>
<dbReference type="SMART" id="SM00382">
    <property type="entry name" value="AAA"/>
    <property type="match status" value="1"/>
</dbReference>
<name>A0AAW0D3G9_9AGAR</name>
<feature type="compositionally biased region" description="Polar residues" evidence="3">
    <location>
        <begin position="1"/>
        <end position="13"/>
    </location>
</feature>
<feature type="region of interest" description="Disordered" evidence="3">
    <location>
        <begin position="1"/>
        <end position="77"/>
    </location>
</feature>
<dbReference type="InterPro" id="IPR049945">
    <property type="entry name" value="AAA_22"/>
</dbReference>
<dbReference type="GO" id="GO:0033314">
    <property type="term" value="P:mitotic DNA replication checkpoint signaling"/>
    <property type="evidence" value="ECO:0007669"/>
    <property type="project" value="TreeGrafter"/>
</dbReference>
<proteinExistence type="inferred from homology"/>
<feature type="compositionally biased region" description="Polar residues" evidence="3">
    <location>
        <begin position="22"/>
        <end position="37"/>
    </location>
</feature>
<evidence type="ECO:0000256" key="1">
    <source>
        <dbReference type="ARBA" id="ARBA00006184"/>
    </source>
</evidence>
<sequence>MSLAQTPRVTRSTVLGKRSHQSEASSSSCDQLQSPETPTHKRVRTSSTVVDGDANKENVPPFNISPVNGELSPTTGRATRSLRRNATEMLVTPTRPRISQARRASTSSEIPPITPATAISHLSLATPPPTPPTLIPIHIRVRQLLRPTCNDIIALPGRESEREAITKFVSAFLDDASECPGHSLFISGAPGTGKTALINNVIHSLQEDARDVKVINLNCMAINNIDALWDRVLEELGPMGKGKSPAKTKKLKGKEAVENALAKLKAKCILVLDELDHIASTSQSLSTLFSLPLSHVDVLRVIGIANTHTLTSSSTTMPSEVQTLHFAPYTSAQLQQVLQSRLAPLQGSDISEVANAFKKFLPTPTITLLSKKVAALTGDVRALLEVLRGAIDLAVATQSKSQDPLTAPAHTVTPTHVLNALKAYKPSTSTPIASSQPTPSTTVNSEIVSKVRALGIQTRLALLALILASKRVEAGLPLTSSLPSSPIKRSASSTNANAGKDASFDMAQLHSYYSTILSRSEDMICSPVSRTEFGDLIGMLEALGLLSVGSSMVASPTKVGRKAFGRSQSFANVSKAAKSGDVKLASGVWAEEVIRGLGIGASTTPEDLREEEILAIWSQESAKLSKDLKILQQKMRKEECGVGFEDAVED</sequence>
<dbReference type="AlphaFoldDB" id="A0AAW0D3G9"/>
<dbReference type="GO" id="GO:0005634">
    <property type="term" value="C:nucleus"/>
    <property type="evidence" value="ECO:0007669"/>
    <property type="project" value="TreeGrafter"/>
</dbReference>
<dbReference type="Proteomes" id="UP001383192">
    <property type="component" value="Unassembled WGS sequence"/>
</dbReference>
<dbReference type="GO" id="GO:0016887">
    <property type="term" value="F:ATP hydrolysis activity"/>
    <property type="evidence" value="ECO:0007669"/>
    <property type="project" value="InterPro"/>
</dbReference>
<evidence type="ECO:0000256" key="2">
    <source>
        <dbReference type="ARBA" id="ARBA00022705"/>
    </source>
</evidence>
<dbReference type="GO" id="GO:0006270">
    <property type="term" value="P:DNA replication initiation"/>
    <property type="evidence" value="ECO:0007669"/>
    <property type="project" value="TreeGrafter"/>
</dbReference>
<dbReference type="CDD" id="cd00009">
    <property type="entry name" value="AAA"/>
    <property type="match status" value="1"/>
</dbReference>
<dbReference type="Pfam" id="PF13401">
    <property type="entry name" value="AAA_22"/>
    <property type="match status" value="1"/>
</dbReference>
<comment type="similarity">
    <text evidence="1">Belongs to the CDC6/cdc18 family.</text>
</comment>
<dbReference type="GO" id="GO:0003688">
    <property type="term" value="F:DNA replication origin binding"/>
    <property type="evidence" value="ECO:0007669"/>
    <property type="project" value="TreeGrafter"/>
</dbReference>
<dbReference type="Gene3D" id="3.40.50.300">
    <property type="entry name" value="P-loop containing nucleotide triphosphate hydrolases"/>
    <property type="match status" value="1"/>
</dbReference>
<keyword evidence="2" id="KW-0235">DNA replication</keyword>
<dbReference type="InterPro" id="IPR003593">
    <property type="entry name" value="AAA+_ATPase"/>
</dbReference>
<dbReference type="Gene3D" id="1.10.8.60">
    <property type="match status" value="1"/>
</dbReference>
<reference evidence="5 6" key="1">
    <citation type="submission" date="2024-01" db="EMBL/GenBank/DDBJ databases">
        <title>A draft genome for a cacao thread blight-causing isolate of Paramarasmius palmivorus.</title>
        <authorList>
            <person name="Baruah I.K."/>
            <person name="Bukari Y."/>
            <person name="Amoako-Attah I."/>
            <person name="Meinhardt L.W."/>
            <person name="Bailey B.A."/>
            <person name="Cohen S.P."/>
        </authorList>
    </citation>
    <scope>NUCLEOTIDE SEQUENCE [LARGE SCALE GENOMIC DNA]</scope>
    <source>
        <strain evidence="5 6">GH-12</strain>
    </source>
</reference>
<gene>
    <name evidence="5" type="primary">CDC6</name>
    <name evidence="5" type="ORF">VNI00_007381</name>
</gene>
<dbReference type="PANTHER" id="PTHR10763:SF26">
    <property type="entry name" value="CELL DIVISION CONTROL PROTEIN 6 HOMOLOG"/>
    <property type="match status" value="1"/>
</dbReference>
<evidence type="ECO:0000313" key="6">
    <source>
        <dbReference type="Proteomes" id="UP001383192"/>
    </source>
</evidence>
<dbReference type="InterPro" id="IPR027417">
    <property type="entry name" value="P-loop_NTPase"/>
</dbReference>
<evidence type="ECO:0000256" key="3">
    <source>
        <dbReference type="SAM" id="MobiDB-lite"/>
    </source>
</evidence>
<dbReference type="PANTHER" id="PTHR10763">
    <property type="entry name" value="CELL DIVISION CONTROL PROTEIN 6-RELATED"/>
    <property type="match status" value="1"/>
</dbReference>
<feature type="domain" description="AAA+ ATPase" evidence="4">
    <location>
        <begin position="180"/>
        <end position="341"/>
    </location>
</feature>
<keyword evidence="6" id="KW-1185">Reference proteome</keyword>